<organism evidence="6 7">
    <name type="scientific">Pyrodictium abyssi</name>
    <dbReference type="NCBI Taxonomy" id="54256"/>
    <lineage>
        <taxon>Archaea</taxon>
        <taxon>Thermoproteota</taxon>
        <taxon>Thermoprotei</taxon>
        <taxon>Desulfurococcales</taxon>
        <taxon>Pyrodictiaceae</taxon>
        <taxon>Pyrodictium</taxon>
    </lineage>
</organism>
<reference evidence="6 7" key="1">
    <citation type="submission" date="2023-09" db="EMBL/GenBank/DDBJ databases">
        <title>Pyrofollis japonicus gen. nov. sp. nov., a novel member of the family Pyrodictiaceae isolated from the Iheya North hydrothermal field.</title>
        <authorList>
            <person name="Miyazaki U."/>
            <person name="Sanari M."/>
            <person name="Tame A."/>
            <person name="Kitajima M."/>
            <person name="Okamoto A."/>
            <person name="Sawayama S."/>
            <person name="Miyazaki J."/>
            <person name="Takai K."/>
            <person name="Nakagawa S."/>
        </authorList>
    </citation>
    <scope>NUCLEOTIDE SEQUENCE [LARGE SCALE GENOMIC DNA]</scope>
    <source>
        <strain evidence="6 7">AV2</strain>
    </source>
</reference>
<keyword evidence="4 5" id="KW-0472">Membrane</keyword>
<dbReference type="EMBL" id="AP028907">
    <property type="protein sequence ID" value="BES80897.1"/>
    <property type="molecule type" value="Genomic_DNA"/>
</dbReference>
<evidence type="ECO:0000256" key="1">
    <source>
        <dbReference type="ARBA" id="ARBA00004308"/>
    </source>
</evidence>
<evidence type="ECO:0000256" key="2">
    <source>
        <dbReference type="ARBA" id="ARBA00022692"/>
    </source>
</evidence>
<gene>
    <name evidence="6" type="ORF">PABY_04640</name>
</gene>
<dbReference type="Proteomes" id="UP001341135">
    <property type="component" value="Chromosome"/>
</dbReference>
<evidence type="ECO:0000256" key="4">
    <source>
        <dbReference type="ARBA" id="ARBA00023136"/>
    </source>
</evidence>
<evidence type="ECO:0000313" key="7">
    <source>
        <dbReference type="Proteomes" id="UP001341135"/>
    </source>
</evidence>
<evidence type="ECO:0000256" key="5">
    <source>
        <dbReference type="SAM" id="Phobius"/>
    </source>
</evidence>
<dbReference type="GeneID" id="89288500"/>
<keyword evidence="2 5" id="KW-0812">Transmembrane</keyword>
<accession>A0ABM8ITL9</accession>
<proteinExistence type="predicted"/>
<evidence type="ECO:0000256" key="3">
    <source>
        <dbReference type="ARBA" id="ARBA00022989"/>
    </source>
</evidence>
<keyword evidence="7" id="KW-1185">Reference proteome</keyword>
<evidence type="ECO:0000313" key="6">
    <source>
        <dbReference type="EMBL" id="BES80897.1"/>
    </source>
</evidence>
<dbReference type="InterPro" id="IPR007383">
    <property type="entry name" value="DUF445"/>
</dbReference>
<dbReference type="Pfam" id="PF04286">
    <property type="entry name" value="DUF445"/>
    <property type="match status" value="1"/>
</dbReference>
<dbReference type="PANTHER" id="PTHR35791:SF1">
    <property type="entry name" value="UPF0754 MEMBRANE PROTEIN YHEB"/>
    <property type="match status" value="1"/>
</dbReference>
<protein>
    <submittedName>
        <fullName evidence="6">DUF445 family protein</fullName>
    </submittedName>
</protein>
<dbReference type="RefSeq" id="WP_338251524.1">
    <property type="nucleotide sequence ID" value="NZ_AP028907.1"/>
</dbReference>
<sequence>MAEPVTVLAISTAVGALVGYVTNVVAVRLLFHPYRPVRIPLLGWEVQGLLPSKRDELARRLGELAEEYIKTPRMQQELQNSMEKVIREALEQSLHRLLARNPLVYAAVLQYIPRIADAVATQVAAPLLEAILPAATRRIDVASIVAERIRGLEPQEIEALFRRIAGKELRFIELAGLGLGAVIGFLEGLLLLALS</sequence>
<keyword evidence="3 5" id="KW-1133">Transmembrane helix</keyword>
<feature type="transmembrane region" description="Helical" evidence="5">
    <location>
        <begin position="6"/>
        <end position="31"/>
    </location>
</feature>
<name>A0ABM8ITL9_9CREN</name>
<comment type="subcellular location">
    <subcellularLocation>
        <location evidence="1">Endomembrane system</location>
    </subcellularLocation>
</comment>
<feature type="transmembrane region" description="Helical" evidence="5">
    <location>
        <begin position="171"/>
        <end position="194"/>
    </location>
</feature>
<dbReference type="PANTHER" id="PTHR35791">
    <property type="entry name" value="UPF0754 MEMBRANE PROTEIN YHEB"/>
    <property type="match status" value="1"/>
</dbReference>